<dbReference type="KEGG" id="crw:CROST_037840"/>
<dbReference type="EMBL" id="CP096983">
    <property type="protein sequence ID" value="URZ13034.1"/>
    <property type="molecule type" value="Genomic_DNA"/>
</dbReference>
<dbReference type="NCBIfam" id="TIGR01683">
    <property type="entry name" value="thiS"/>
    <property type="match status" value="1"/>
</dbReference>
<dbReference type="RefSeq" id="WP_077835313.1">
    <property type="nucleotide sequence ID" value="NZ_CP096983.1"/>
</dbReference>
<reference evidence="1 2" key="1">
    <citation type="submission" date="2022-04" db="EMBL/GenBank/DDBJ databases">
        <title>Genome sequence of C. roseum typestrain.</title>
        <authorList>
            <person name="Poehlein A."/>
            <person name="Schoch T."/>
            <person name="Duerre P."/>
            <person name="Daniel R."/>
        </authorList>
    </citation>
    <scope>NUCLEOTIDE SEQUENCE [LARGE SCALE GENOMIC DNA]</scope>
    <source>
        <strain evidence="1 2">DSM 7320</strain>
    </source>
</reference>
<dbReference type="InterPro" id="IPR003749">
    <property type="entry name" value="ThiS/MoaD-like"/>
</dbReference>
<keyword evidence="2" id="KW-1185">Reference proteome</keyword>
<dbReference type="InterPro" id="IPR010035">
    <property type="entry name" value="Thi_S"/>
</dbReference>
<dbReference type="PANTHER" id="PTHR34472">
    <property type="entry name" value="SULFUR CARRIER PROTEIN THIS"/>
    <property type="match status" value="1"/>
</dbReference>
<protein>
    <submittedName>
        <fullName evidence="1">Uncharacterized protein</fullName>
    </submittedName>
</protein>
<dbReference type="Pfam" id="PF02597">
    <property type="entry name" value="ThiS"/>
    <property type="match status" value="1"/>
</dbReference>
<dbReference type="PANTHER" id="PTHR34472:SF1">
    <property type="entry name" value="SULFUR CARRIER PROTEIN THIS"/>
    <property type="match status" value="1"/>
</dbReference>
<dbReference type="Gene3D" id="3.10.20.30">
    <property type="match status" value="1"/>
</dbReference>
<sequence>MVVNGKDMELYEETTVYELLKKLNIESNKVVVEVDLEIVDKNEYKQKKLSSDSKVEIIRFVGGG</sequence>
<gene>
    <name evidence="1" type="ORF">CROST_037840</name>
</gene>
<organism evidence="1 2">
    <name type="scientific">Clostridium felsineum</name>
    <dbReference type="NCBI Taxonomy" id="36839"/>
    <lineage>
        <taxon>Bacteria</taxon>
        <taxon>Bacillati</taxon>
        <taxon>Bacillota</taxon>
        <taxon>Clostridia</taxon>
        <taxon>Eubacteriales</taxon>
        <taxon>Clostridiaceae</taxon>
        <taxon>Clostridium</taxon>
    </lineage>
</organism>
<dbReference type="STRING" id="84029.CROST_04900"/>
<evidence type="ECO:0000313" key="2">
    <source>
        <dbReference type="Proteomes" id="UP000190951"/>
    </source>
</evidence>
<dbReference type="AlphaFoldDB" id="A0A1S8LSG0"/>
<dbReference type="SUPFAM" id="SSF54285">
    <property type="entry name" value="MoaD/ThiS"/>
    <property type="match status" value="1"/>
</dbReference>
<dbReference type="InterPro" id="IPR016155">
    <property type="entry name" value="Mopterin_synth/thiamin_S_b"/>
</dbReference>
<proteinExistence type="predicted"/>
<dbReference type="CDD" id="cd00565">
    <property type="entry name" value="Ubl_ThiS"/>
    <property type="match status" value="1"/>
</dbReference>
<evidence type="ECO:0000313" key="1">
    <source>
        <dbReference type="EMBL" id="URZ13034.1"/>
    </source>
</evidence>
<accession>A0A1S8LSG0</accession>
<name>A0A1S8LSG0_9CLOT</name>
<dbReference type="InterPro" id="IPR012675">
    <property type="entry name" value="Beta-grasp_dom_sf"/>
</dbReference>
<dbReference type="Proteomes" id="UP000190951">
    <property type="component" value="Chromosome"/>
</dbReference>